<evidence type="ECO:0000256" key="1">
    <source>
        <dbReference type="SAM" id="SignalP"/>
    </source>
</evidence>
<proteinExistence type="predicted"/>
<name>A0ABD3UFG9_SINWO</name>
<organism evidence="2 3">
    <name type="scientific">Sinanodonta woodiana</name>
    <name type="common">Chinese pond mussel</name>
    <name type="synonym">Anodonta woodiana</name>
    <dbReference type="NCBI Taxonomy" id="1069815"/>
    <lineage>
        <taxon>Eukaryota</taxon>
        <taxon>Metazoa</taxon>
        <taxon>Spiralia</taxon>
        <taxon>Lophotrochozoa</taxon>
        <taxon>Mollusca</taxon>
        <taxon>Bivalvia</taxon>
        <taxon>Autobranchia</taxon>
        <taxon>Heteroconchia</taxon>
        <taxon>Palaeoheterodonta</taxon>
        <taxon>Unionida</taxon>
        <taxon>Unionoidea</taxon>
        <taxon>Unionidae</taxon>
        <taxon>Unioninae</taxon>
        <taxon>Sinanodonta</taxon>
    </lineage>
</organism>
<feature type="chain" id="PRO_5044744169" description="Cysteine rich secreted protein" evidence="1">
    <location>
        <begin position="23"/>
        <end position="152"/>
    </location>
</feature>
<evidence type="ECO:0000313" key="2">
    <source>
        <dbReference type="EMBL" id="KAL3848279.1"/>
    </source>
</evidence>
<protein>
    <recommendedName>
        <fullName evidence="4">Cysteine rich secreted protein</fullName>
    </recommendedName>
</protein>
<keyword evidence="3" id="KW-1185">Reference proteome</keyword>
<reference evidence="2 3" key="1">
    <citation type="submission" date="2024-11" db="EMBL/GenBank/DDBJ databases">
        <title>Chromosome-level genome assembly of the freshwater bivalve Anodonta woodiana.</title>
        <authorList>
            <person name="Chen X."/>
        </authorList>
    </citation>
    <scope>NUCLEOTIDE SEQUENCE [LARGE SCALE GENOMIC DNA]</scope>
    <source>
        <strain evidence="2">MN2024</strain>
        <tissue evidence="2">Gills</tissue>
    </source>
</reference>
<gene>
    <name evidence="2" type="ORF">ACJMK2_019147</name>
</gene>
<dbReference type="EMBL" id="JBJQND010000016">
    <property type="protein sequence ID" value="KAL3848279.1"/>
    <property type="molecule type" value="Genomic_DNA"/>
</dbReference>
<dbReference type="AlphaFoldDB" id="A0ABD3UFG9"/>
<accession>A0ABD3UFG9</accession>
<evidence type="ECO:0000313" key="3">
    <source>
        <dbReference type="Proteomes" id="UP001634394"/>
    </source>
</evidence>
<comment type="caution">
    <text evidence="2">The sequence shown here is derived from an EMBL/GenBank/DDBJ whole genome shotgun (WGS) entry which is preliminary data.</text>
</comment>
<dbReference type="Proteomes" id="UP001634394">
    <property type="component" value="Unassembled WGS sequence"/>
</dbReference>
<keyword evidence="1" id="KW-0732">Signal</keyword>
<sequence>MMAPVILTFFIICSACLQLAESGIGSSNIPACVITTSYTYQTSLCPTPLYTSCGFGVCCSPHHYCCNYKDYTNSGYYAGVACCRRSSLTFTARSGEVASVVLGTIAWAGIVCVVGFLTCPRIYYAIYNKVRISCKDKTNCNGKTSTKEIQMK</sequence>
<evidence type="ECO:0008006" key="4">
    <source>
        <dbReference type="Google" id="ProtNLM"/>
    </source>
</evidence>
<feature type="signal peptide" evidence="1">
    <location>
        <begin position="1"/>
        <end position="22"/>
    </location>
</feature>